<evidence type="ECO:0000313" key="9">
    <source>
        <dbReference type="EMBL" id="TCQ08128.1"/>
    </source>
</evidence>
<dbReference type="PANTHER" id="PTHR33991:SF1">
    <property type="entry name" value="DNA REPAIR PROTEIN RECO"/>
    <property type="match status" value="1"/>
</dbReference>
<dbReference type="PANTHER" id="PTHR33991">
    <property type="entry name" value="DNA REPAIR PROTEIN RECO"/>
    <property type="match status" value="1"/>
</dbReference>
<keyword evidence="5 7" id="KW-0234">DNA repair</keyword>
<dbReference type="Gene3D" id="1.20.1440.120">
    <property type="entry name" value="Recombination protein O, C-terminal domain"/>
    <property type="match status" value="1"/>
</dbReference>
<evidence type="ECO:0000256" key="5">
    <source>
        <dbReference type="ARBA" id="ARBA00023204"/>
    </source>
</evidence>
<dbReference type="OrthoDB" id="9797083at2"/>
<dbReference type="RefSeq" id="WP_132847291.1">
    <property type="nucleotide sequence ID" value="NZ_CP058648.1"/>
</dbReference>
<name>A0A4R2TVV1_9FIRM</name>
<dbReference type="NCBIfam" id="TIGR00613">
    <property type="entry name" value="reco"/>
    <property type="match status" value="1"/>
</dbReference>
<evidence type="ECO:0000256" key="7">
    <source>
        <dbReference type="HAMAP-Rule" id="MF_00201"/>
    </source>
</evidence>
<dbReference type="InterPro" id="IPR012340">
    <property type="entry name" value="NA-bd_OB-fold"/>
</dbReference>
<evidence type="ECO:0000256" key="4">
    <source>
        <dbReference type="ARBA" id="ARBA00023172"/>
    </source>
</evidence>
<dbReference type="InterPro" id="IPR022572">
    <property type="entry name" value="DNA_rep/recomb_RecO_N"/>
</dbReference>
<evidence type="ECO:0000259" key="8">
    <source>
        <dbReference type="Pfam" id="PF11967"/>
    </source>
</evidence>
<evidence type="ECO:0000256" key="1">
    <source>
        <dbReference type="ARBA" id="ARBA00007452"/>
    </source>
</evidence>
<dbReference type="SUPFAM" id="SSF50249">
    <property type="entry name" value="Nucleic acid-binding proteins"/>
    <property type="match status" value="1"/>
</dbReference>
<keyword evidence="4 7" id="KW-0233">DNA recombination</keyword>
<evidence type="ECO:0000256" key="6">
    <source>
        <dbReference type="ARBA" id="ARBA00033409"/>
    </source>
</evidence>
<dbReference type="GO" id="GO:0006310">
    <property type="term" value="P:DNA recombination"/>
    <property type="evidence" value="ECO:0007669"/>
    <property type="project" value="UniProtKB-UniRule"/>
</dbReference>
<dbReference type="InterPro" id="IPR003717">
    <property type="entry name" value="RecO"/>
</dbReference>
<keyword evidence="3 7" id="KW-0227">DNA damage</keyword>
<dbReference type="Proteomes" id="UP000295504">
    <property type="component" value="Unassembled WGS sequence"/>
</dbReference>
<dbReference type="Pfam" id="PF11967">
    <property type="entry name" value="RecO_N"/>
    <property type="match status" value="1"/>
</dbReference>
<dbReference type="HAMAP" id="MF_00201">
    <property type="entry name" value="RecO"/>
    <property type="match status" value="1"/>
</dbReference>
<reference evidence="9 10" key="1">
    <citation type="submission" date="2019-03" db="EMBL/GenBank/DDBJ databases">
        <title>Genomic Encyclopedia of Type Strains, Phase IV (KMG-IV): sequencing the most valuable type-strain genomes for metagenomic binning, comparative biology and taxonomic classification.</title>
        <authorList>
            <person name="Goeker M."/>
        </authorList>
    </citation>
    <scope>NUCLEOTIDE SEQUENCE [LARGE SCALE GENOMIC DNA]</scope>
    <source>
        <strain evidence="9 10">DSM 100013</strain>
    </source>
</reference>
<dbReference type="Gene3D" id="2.40.50.140">
    <property type="entry name" value="Nucleic acid-binding proteins"/>
    <property type="match status" value="1"/>
</dbReference>
<dbReference type="SUPFAM" id="SSF57863">
    <property type="entry name" value="ArfGap/RecO-like zinc finger"/>
    <property type="match status" value="1"/>
</dbReference>
<proteinExistence type="inferred from homology"/>
<evidence type="ECO:0000313" key="10">
    <source>
        <dbReference type="Proteomes" id="UP000295504"/>
    </source>
</evidence>
<comment type="function">
    <text evidence="7">Involved in DNA repair and RecF pathway recombination.</text>
</comment>
<comment type="similarity">
    <text evidence="1 7">Belongs to the RecO family.</text>
</comment>
<dbReference type="AlphaFoldDB" id="A0A4R2TVV1"/>
<dbReference type="EMBL" id="SLYC01000001">
    <property type="protein sequence ID" value="TCQ08128.1"/>
    <property type="molecule type" value="Genomic_DNA"/>
</dbReference>
<dbReference type="InterPro" id="IPR037278">
    <property type="entry name" value="ARFGAP/RecO"/>
</dbReference>
<comment type="caution">
    <text evidence="9">The sequence shown here is derived from an EMBL/GenBank/DDBJ whole genome shotgun (WGS) entry which is preliminary data.</text>
</comment>
<dbReference type="GO" id="GO:0006302">
    <property type="term" value="P:double-strand break repair"/>
    <property type="evidence" value="ECO:0007669"/>
    <property type="project" value="TreeGrafter"/>
</dbReference>
<evidence type="ECO:0000256" key="2">
    <source>
        <dbReference type="ARBA" id="ARBA00021310"/>
    </source>
</evidence>
<dbReference type="GO" id="GO:0043590">
    <property type="term" value="C:bacterial nucleoid"/>
    <property type="evidence" value="ECO:0007669"/>
    <property type="project" value="TreeGrafter"/>
</dbReference>
<feature type="domain" description="DNA replication/recombination mediator RecO N-terminal" evidence="8">
    <location>
        <begin position="1"/>
        <end position="78"/>
    </location>
</feature>
<evidence type="ECO:0000256" key="3">
    <source>
        <dbReference type="ARBA" id="ARBA00022763"/>
    </source>
</evidence>
<gene>
    <name evidence="7" type="primary">recO</name>
    <name evidence="9" type="ORF">EDD79_1001217</name>
</gene>
<dbReference type="Pfam" id="PF02565">
    <property type="entry name" value="RecO_C"/>
    <property type="match status" value="1"/>
</dbReference>
<organism evidence="9 10">
    <name type="scientific">Serpentinicella alkaliphila</name>
    <dbReference type="NCBI Taxonomy" id="1734049"/>
    <lineage>
        <taxon>Bacteria</taxon>
        <taxon>Bacillati</taxon>
        <taxon>Bacillota</taxon>
        <taxon>Clostridia</taxon>
        <taxon>Peptostreptococcales</taxon>
        <taxon>Natronincolaceae</taxon>
        <taxon>Serpentinicella</taxon>
    </lineage>
</organism>
<keyword evidence="10" id="KW-1185">Reference proteome</keyword>
<dbReference type="InterPro" id="IPR042242">
    <property type="entry name" value="RecO_C"/>
</dbReference>
<protein>
    <recommendedName>
        <fullName evidence="2 7">DNA repair protein RecO</fullName>
    </recommendedName>
    <alternativeName>
        <fullName evidence="6 7">Recombination protein O</fullName>
    </alternativeName>
</protein>
<accession>A0A4R2TVV1</accession>
<sequence>MLIKTAGIVLKNSKFNENDSLLVIFTRKLGKVSAVAKGARNPKSVLLSGVQPFCYSDFVLYKGKSLYTVSQCDVKQSFYKLREDLDRLTYAAYLLELVSAETREGQTNNRLFNLLGKTLLIMSNPEAELNTVLRAFEIKFLHYSGYTPQLNDCVNCGSTQQTGWKFSPKEGGLLCSNCHSIDYKAIKMSDYTLKLAKYLLVKDISEIQKLKISNFLNLELSKVLKEYIFVHINKQSFKSLDIIEKI</sequence>